<protein>
    <recommendedName>
        <fullName evidence="17">Autocrine motility factor receptor</fullName>
    </recommendedName>
</protein>
<dbReference type="Pfam" id="PF13639">
    <property type="entry name" value="zf-RING_2"/>
    <property type="match status" value="1"/>
</dbReference>
<feature type="compositionally biased region" description="Polar residues" evidence="11">
    <location>
        <begin position="594"/>
        <end position="607"/>
    </location>
</feature>
<evidence type="ECO:0000313" key="15">
    <source>
        <dbReference type="EMBL" id="CAK8698112.1"/>
    </source>
</evidence>
<comment type="caution">
    <text evidence="15">The sequence shown here is derived from an EMBL/GenBank/DDBJ whole genome shotgun (WGS) entry which is preliminary data.</text>
</comment>
<dbReference type="Gene3D" id="1.10.8.10">
    <property type="entry name" value="DNA helicase RuvA subunit, C-terminal domain"/>
    <property type="match status" value="1"/>
</dbReference>
<keyword evidence="4 12" id="KW-0812">Transmembrane</keyword>
<feature type="region of interest" description="Disordered" evidence="11">
    <location>
        <begin position="770"/>
        <end position="808"/>
    </location>
</feature>
<feature type="transmembrane region" description="Helical" evidence="12">
    <location>
        <begin position="138"/>
        <end position="156"/>
    </location>
</feature>
<evidence type="ECO:0000256" key="10">
    <source>
        <dbReference type="PROSITE-ProRule" id="PRU00175"/>
    </source>
</evidence>
<evidence type="ECO:0000256" key="9">
    <source>
        <dbReference type="ARBA" id="ARBA00023136"/>
    </source>
</evidence>
<feature type="compositionally biased region" description="Polar residues" evidence="11">
    <location>
        <begin position="791"/>
        <end position="800"/>
    </location>
</feature>
<sequence>MPTIVFRRFPLPSISLYVILSIALLVLSVIWANNTLIEEQDVIALNKTSTSLMHSEPVKPNDNDKESKEDELSEVWNYPSAKSGKNSESSITFSVKKSTLKSPDEPFIGTEIAKSINAGNYSFSYGVFKLMMEEPLCLILVVNATYCVLALVMRVIQTLVFGKLRPIERQHLKDKFWNFVFYKFIFIFGVMNVQSLNEVLVWVSWFTVIAFLLFLTKLSKDRFEFLSFSPNTPMSFHWKVVVLLMFMLCSCILLAISCVTSTFPFSAASSINQDIHSITFMLAECVILSIKTTHVILRYSIHLYDVQHAELWERKATYVYHTDLIMELLSLFVNFLHHLHMLFSGNIWLSMASLVICMQLRYIFSEIRKRLLKHKNYRRVVANMEAQFPAATQEEINTHADRCAICWDQMESARKLPCGHFFHAACLRSWLEQDTTCPTCRKQLDIQNNVRANRVNNIIPNDDNDNAANVPGGRVPPPQLAAGLNPLLRIGRHRNFWHFDGSRFASWLPSFSVEVMHSAHGAQAMVTTTRQNSLNEEMSNSQLDTMVREVQEIFPQIPARAIANDLRITGSVEVTSENILEGNIALPDPLVQTRQASLQPTNSQSDYQRPMPSNPDQNPDSLLRRRNVSTFSTSDHLIPRLPSSVLAHPLTPSISAPGDVGTSSSISPVTAPITPGGAIGGHFSKAPHEREIVLSSRREMLVRQARLKYLNNQKQLPMSDEEDTSKVAPSSSTEHTFQIGSLNTNLLGQANADAGTSFQNPPFQDNLMQLATTSGSSSSARGILPRRSIREVSQGNLTDGDTSDESLD</sequence>
<feature type="transmembrane region" description="Helical" evidence="12">
    <location>
        <begin position="176"/>
        <end position="193"/>
    </location>
</feature>
<dbReference type="Gene3D" id="3.30.40.10">
    <property type="entry name" value="Zinc/RING finger domain, C3HC4 (zinc finger)"/>
    <property type="match status" value="1"/>
</dbReference>
<keyword evidence="5" id="KW-0479">Metal-binding</keyword>
<evidence type="ECO:0000256" key="7">
    <source>
        <dbReference type="ARBA" id="ARBA00022833"/>
    </source>
</evidence>
<evidence type="ECO:0008006" key="17">
    <source>
        <dbReference type="Google" id="ProtNLM"/>
    </source>
</evidence>
<dbReference type="InterPro" id="IPR057992">
    <property type="entry name" value="TPR_SYVN1_N"/>
</dbReference>
<organism evidence="15 16">
    <name type="scientific">Clavelina lepadiformis</name>
    <name type="common">Light-bulb sea squirt</name>
    <name type="synonym">Ascidia lepadiformis</name>
    <dbReference type="NCBI Taxonomy" id="159417"/>
    <lineage>
        <taxon>Eukaryota</taxon>
        <taxon>Metazoa</taxon>
        <taxon>Chordata</taxon>
        <taxon>Tunicata</taxon>
        <taxon>Ascidiacea</taxon>
        <taxon>Aplousobranchia</taxon>
        <taxon>Clavelinidae</taxon>
        <taxon>Clavelina</taxon>
    </lineage>
</organism>
<evidence type="ECO:0000259" key="13">
    <source>
        <dbReference type="PROSITE" id="PS50089"/>
    </source>
</evidence>
<dbReference type="InterPro" id="IPR013083">
    <property type="entry name" value="Znf_RING/FYVE/PHD"/>
</dbReference>
<evidence type="ECO:0000256" key="1">
    <source>
        <dbReference type="ARBA" id="ARBA00004141"/>
    </source>
</evidence>
<keyword evidence="3" id="KW-0808">Transferase</keyword>
<dbReference type="SUPFAM" id="SSF57850">
    <property type="entry name" value="RING/U-box"/>
    <property type="match status" value="1"/>
</dbReference>
<dbReference type="SMART" id="SM00184">
    <property type="entry name" value="RING"/>
    <property type="match status" value="1"/>
</dbReference>
<keyword evidence="8 12" id="KW-1133">Transmembrane helix</keyword>
<dbReference type="CDD" id="cd16455">
    <property type="entry name" value="RING-H2_AMFR"/>
    <property type="match status" value="1"/>
</dbReference>
<dbReference type="Pfam" id="PF02845">
    <property type="entry name" value="CUE"/>
    <property type="match status" value="1"/>
</dbReference>
<feature type="transmembrane region" description="Helical" evidence="12">
    <location>
        <begin position="12"/>
        <end position="32"/>
    </location>
</feature>
<evidence type="ECO:0000256" key="5">
    <source>
        <dbReference type="ARBA" id="ARBA00022723"/>
    </source>
</evidence>
<feature type="region of interest" description="Disordered" evidence="11">
    <location>
        <begin position="456"/>
        <end position="476"/>
    </location>
</feature>
<dbReference type="SMART" id="SM00546">
    <property type="entry name" value="CUE"/>
    <property type="match status" value="1"/>
</dbReference>
<proteinExistence type="predicted"/>
<dbReference type="InterPro" id="IPR001841">
    <property type="entry name" value="Znf_RING"/>
</dbReference>
<dbReference type="PANTHER" id="PTHR15067:SF5">
    <property type="entry name" value="E3 UBIQUITIN-PROTEIN LIGASE AMFR"/>
    <property type="match status" value="1"/>
</dbReference>
<keyword evidence="9 12" id="KW-0472">Membrane</keyword>
<dbReference type="PROSITE" id="PS50089">
    <property type="entry name" value="ZF_RING_2"/>
    <property type="match status" value="1"/>
</dbReference>
<evidence type="ECO:0000256" key="6">
    <source>
        <dbReference type="ARBA" id="ARBA00022771"/>
    </source>
</evidence>
<dbReference type="Proteomes" id="UP001642483">
    <property type="component" value="Unassembled WGS sequence"/>
</dbReference>
<evidence type="ECO:0000259" key="14">
    <source>
        <dbReference type="PROSITE" id="PS51140"/>
    </source>
</evidence>
<gene>
    <name evidence="15" type="ORF">CVLEPA_LOCUS31585</name>
</gene>
<feature type="region of interest" description="Disordered" evidence="11">
    <location>
        <begin position="713"/>
        <end position="735"/>
    </location>
</feature>
<evidence type="ECO:0000313" key="16">
    <source>
        <dbReference type="Proteomes" id="UP001642483"/>
    </source>
</evidence>
<evidence type="ECO:0000256" key="11">
    <source>
        <dbReference type="SAM" id="MobiDB-lite"/>
    </source>
</evidence>
<evidence type="ECO:0000256" key="12">
    <source>
        <dbReference type="SAM" id="Phobius"/>
    </source>
</evidence>
<evidence type="ECO:0000256" key="4">
    <source>
        <dbReference type="ARBA" id="ARBA00022692"/>
    </source>
</evidence>
<feature type="transmembrane region" description="Helical" evidence="12">
    <location>
        <begin position="240"/>
        <end position="263"/>
    </location>
</feature>
<feature type="transmembrane region" description="Helical" evidence="12">
    <location>
        <begin position="345"/>
        <end position="364"/>
    </location>
</feature>
<comment type="pathway">
    <text evidence="2">Protein modification; protein ubiquitination.</text>
</comment>
<dbReference type="PROSITE" id="PS51140">
    <property type="entry name" value="CUE"/>
    <property type="match status" value="1"/>
</dbReference>
<accession>A0ABP0H2W5</accession>
<feature type="transmembrane region" description="Helical" evidence="12">
    <location>
        <begin position="199"/>
        <end position="219"/>
    </location>
</feature>
<dbReference type="Pfam" id="PF25563">
    <property type="entry name" value="TPR_SYVN1_N"/>
    <property type="match status" value="1"/>
</dbReference>
<keyword evidence="16" id="KW-1185">Reference proteome</keyword>
<name>A0ABP0H2W5_CLALP</name>
<comment type="subcellular location">
    <subcellularLocation>
        <location evidence="1">Membrane</location>
        <topology evidence="1">Multi-pass membrane protein</topology>
    </subcellularLocation>
</comment>
<feature type="domain" description="CUE" evidence="14">
    <location>
        <begin position="542"/>
        <end position="584"/>
    </location>
</feature>
<evidence type="ECO:0000256" key="3">
    <source>
        <dbReference type="ARBA" id="ARBA00022679"/>
    </source>
</evidence>
<feature type="compositionally biased region" description="Low complexity" evidence="11">
    <location>
        <begin position="456"/>
        <end position="471"/>
    </location>
</feature>
<evidence type="ECO:0000256" key="2">
    <source>
        <dbReference type="ARBA" id="ARBA00004906"/>
    </source>
</evidence>
<evidence type="ECO:0000256" key="8">
    <source>
        <dbReference type="ARBA" id="ARBA00022989"/>
    </source>
</evidence>
<feature type="region of interest" description="Disordered" evidence="11">
    <location>
        <begin position="594"/>
        <end position="622"/>
    </location>
</feature>
<reference evidence="15 16" key="1">
    <citation type="submission" date="2024-02" db="EMBL/GenBank/DDBJ databases">
        <authorList>
            <person name="Daric V."/>
            <person name="Darras S."/>
        </authorList>
    </citation>
    <scope>NUCLEOTIDE SEQUENCE [LARGE SCALE GENOMIC DNA]</scope>
</reference>
<dbReference type="InterPro" id="IPR003892">
    <property type="entry name" value="CUE"/>
</dbReference>
<keyword evidence="6 10" id="KW-0863">Zinc-finger</keyword>
<feature type="domain" description="RING-type" evidence="13">
    <location>
        <begin position="403"/>
        <end position="441"/>
    </location>
</feature>
<dbReference type="PANTHER" id="PTHR15067">
    <property type="entry name" value="E3 UBIQUITIN-PROTEIN LIGASE RNF8"/>
    <property type="match status" value="1"/>
</dbReference>
<dbReference type="EMBL" id="CAWYQH010000174">
    <property type="protein sequence ID" value="CAK8698112.1"/>
    <property type="molecule type" value="Genomic_DNA"/>
</dbReference>
<keyword evidence="7" id="KW-0862">Zinc</keyword>